<dbReference type="AlphaFoldDB" id="A0A0R3WW94"/>
<protein>
    <submittedName>
        <fullName evidence="3">RME-8_N domain-containing protein</fullName>
    </submittedName>
</protein>
<keyword evidence="1" id="KW-0732">Signal</keyword>
<dbReference type="Pfam" id="PF19432">
    <property type="entry name" value="RME-8_N"/>
    <property type="match status" value="1"/>
</dbReference>
<organism evidence="3">
    <name type="scientific">Hydatigena taeniaeformis</name>
    <name type="common">Feline tapeworm</name>
    <name type="synonym">Taenia taeniaeformis</name>
    <dbReference type="NCBI Taxonomy" id="6205"/>
    <lineage>
        <taxon>Eukaryota</taxon>
        <taxon>Metazoa</taxon>
        <taxon>Spiralia</taxon>
        <taxon>Lophotrochozoa</taxon>
        <taxon>Platyhelminthes</taxon>
        <taxon>Cestoda</taxon>
        <taxon>Eucestoda</taxon>
        <taxon>Cyclophyllidea</taxon>
        <taxon>Taeniidae</taxon>
        <taxon>Hydatigera</taxon>
    </lineage>
</organism>
<name>A0A0R3WW94_HYDTA</name>
<feature type="chain" id="PRO_5012113613" evidence="1">
    <location>
        <begin position="16"/>
        <end position="54"/>
    </location>
</feature>
<evidence type="ECO:0000259" key="2">
    <source>
        <dbReference type="Pfam" id="PF19432"/>
    </source>
</evidence>
<evidence type="ECO:0000313" key="3">
    <source>
        <dbReference type="WBParaSite" id="TTAC_0000503401-mRNA-1"/>
    </source>
</evidence>
<feature type="signal peptide" evidence="1">
    <location>
        <begin position="1"/>
        <end position="15"/>
    </location>
</feature>
<dbReference type="WBParaSite" id="TTAC_0000503401-mRNA-1">
    <property type="protein sequence ID" value="TTAC_0000503401-mRNA-1"/>
    <property type="gene ID" value="TTAC_0000503401"/>
</dbReference>
<feature type="domain" description="DnaJ homologue subfamily C GRV2/DNAJC13 N-terminal" evidence="2">
    <location>
        <begin position="1"/>
        <end position="49"/>
    </location>
</feature>
<evidence type="ECO:0000256" key="1">
    <source>
        <dbReference type="SAM" id="SignalP"/>
    </source>
</evidence>
<dbReference type="InterPro" id="IPR045802">
    <property type="entry name" value="GRV2/DNAJC13_N"/>
</dbReference>
<sequence>LVISGLLDFFTFALCMPYSETSDGASFETLLTMVASRGRAIFRLFSVPFSAYFS</sequence>
<dbReference type="STRING" id="6205.A0A0R3WW94"/>
<accession>A0A0R3WW94</accession>
<proteinExistence type="predicted"/>
<reference evidence="3" key="1">
    <citation type="submission" date="2017-02" db="UniProtKB">
        <authorList>
            <consortium name="WormBaseParasite"/>
        </authorList>
    </citation>
    <scope>IDENTIFICATION</scope>
</reference>